<accession>A0A328PC74</accession>
<dbReference type="RefSeq" id="WP_112094300.1">
    <property type="nucleotide sequence ID" value="NZ_QLOE01000008.1"/>
</dbReference>
<dbReference type="AlphaFoldDB" id="A0A328PC74"/>
<evidence type="ECO:0000259" key="1">
    <source>
        <dbReference type="PROSITE" id="PS51379"/>
    </source>
</evidence>
<dbReference type="PROSITE" id="PS51379">
    <property type="entry name" value="4FE4S_FER_2"/>
    <property type="match status" value="2"/>
</dbReference>
<feature type="domain" description="4Fe-4S ferredoxin-type" evidence="1">
    <location>
        <begin position="1"/>
        <end position="26"/>
    </location>
</feature>
<dbReference type="Proteomes" id="UP000249782">
    <property type="component" value="Unassembled WGS sequence"/>
</dbReference>
<reference evidence="2 3" key="1">
    <citation type="submission" date="2018-06" db="EMBL/GenBank/DDBJ databases">
        <title>Draft genome sequence of hyperthermophilic methanogen Methanothermobacter tenebrarum sp. MCM-B 1447.</title>
        <authorList>
            <person name="Pore S.D."/>
            <person name="Dagar S."/>
            <person name="Dhakephalkar P.K."/>
        </authorList>
    </citation>
    <scope>NUCLEOTIDE SEQUENCE [LARGE SCALE GENOMIC DNA]</scope>
    <source>
        <strain evidence="2 3">MCM B 1447</strain>
    </source>
</reference>
<dbReference type="Gene3D" id="3.30.70.20">
    <property type="match status" value="1"/>
</dbReference>
<keyword evidence="3" id="KW-1185">Reference proteome</keyword>
<dbReference type="EMBL" id="QLOE01000008">
    <property type="protein sequence ID" value="RAO78783.1"/>
    <property type="molecule type" value="Genomic_DNA"/>
</dbReference>
<gene>
    <name evidence="2" type="ORF">DPC56_06355</name>
</gene>
<dbReference type="PROSITE" id="PS00198">
    <property type="entry name" value="4FE4S_FER_1"/>
    <property type="match status" value="2"/>
</dbReference>
<proteinExistence type="predicted"/>
<dbReference type="SUPFAM" id="SSF54862">
    <property type="entry name" value="4Fe-4S ferredoxins"/>
    <property type="match status" value="1"/>
</dbReference>
<organism evidence="2 3">
    <name type="scientific">Methanothermobacter tenebrarum</name>
    <dbReference type="NCBI Taxonomy" id="680118"/>
    <lineage>
        <taxon>Archaea</taxon>
        <taxon>Methanobacteriati</taxon>
        <taxon>Methanobacteriota</taxon>
        <taxon>Methanomada group</taxon>
        <taxon>Methanobacteria</taxon>
        <taxon>Methanobacteriales</taxon>
        <taxon>Methanobacteriaceae</taxon>
        <taxon>Methanothermobacter</taxon>
    </lineage>
</organism>
<name>A0A328PC74_9EURY</name>
<dbReference type="OrthoDB" id="15347at2157"/>
<dbReference type="Pfam" id="PF14697">
    <property type="entry name" value="Fer4_21"/>
    <property type="match status" value="1"/>
</dbReference>
<dbReference type="GO" id="GO:0016491">
    <property type="term" value="F:oxidoreductase activity"/>
    <property type="evidence" value="ECO:0007669"/>
    <property type="project" value="UniProtKB-ARBA"/>
</dbReference>
<protein>
    <submittedName>
        <fullName evidence="2">Ferredoxin</fullName>
    </submittedName>
</protein>
<evidence type="ECO:0000313" key="2">
    <source>
        <dbReference type="EMBL" id="RAO78783.1"/>
    </source>
</evidence>
<dbReference type="InterPro" id="IPR017896">
    <property type="entry name" value="4Fe4S_Fe-S-bd"/>
</dbReference>
<comment type="caution">
    <text evidence="2">The sequence shown here is derived from an EMBL/GenBank/DDBJ whole genome shotgun (WGS) entry which is preliminary data.</text>
</comment>
<dbReference type="InterPro" id="IPR017900">
    <property type="entry name" value="4Fe4S_Fe_S_CS"/>
</dbReference>
<feature type="domain" description="4Fe-4S ferredoxin-type" evidence="1">
    <location>
        <begin position="27"/>
        <end position="55"/>
    </location>
</feature>
<evidence type="ECO:0000313" key="3">
    <source>
        <dbReference type="Proteomes" id="UP000249782"/>
    </source>
</evidence>
<sequence length="55" mass="6246">MKVNDWCMYCGECAGVCPRNLIEVKETSIIFSKEECKDCRLCMQVCPIGALEPEE</sequence>